<comment type="caution">
    <text evidence="13">The sequence shown here is derived from an EMBL/GenBank/DDBJ whole genome shotgun (WGS) entry which is preliminary data.</text>
</comment>
<dbReference type="GO" id="GO:0046872">
    <property type="term" value="F:metal ion binding"/>
    <property type="evidence" value="ECO:0007669"/>
    <property type="project" value="UniProtKB-KW"/>
</dbReference>
<feature type="binding site" evidence="12">
    <location>
        <position position="78"/>
    </location>
    <ligand>
        <name>Na(+)</name>
        <dbReference type="ChEBI" id="CHEBI:29101"/>
        <note>structural</note>
    </ligand>
</feature>
<comment type="similarity">
    <text evidence="10 12">Belongs to the fluoride channel Fluc/FEX (TC 1.A.43) family.</text>
</comment>
<evidence type="ECO:0000256" key="1">
    <source>
        <dbReference type="ARBA" id="ARBA00004651"/>
    </source>
</evidence>
<dbReference type="HAMAP" id="MF_00454">
    <property type="entry name" value="FluC"/>
    <property type="match status" value="1"/>
</dbReference>
<dbReference type="NCBIfam" id="TIGR00494">
    <property type="entry name" value="crcB"/>
    <property type="match status" value="1"/>
</dbReference>
<evidence type="ECO:0000256" key="7">
    <source>
        <dbReference type="ARBA" id="ARBA00023065"/>
    </source>
</evidence>
<evidence type="ECO:0000256" key="6">
    <source>
        <dbReference type="ARBA" id="ARBA00023053"/>
    </source>
</evidence>
<protein>
    <recommendedName>
        <fullName evidence="12">Fluoride-specific ion channel FluC</fullName>
    </recommendedName>
</protein>
<evidence type="ECO:0000256" key="4">
    <source>
        <dbReference type="ARBA" id="ARBA00022692"/>
    </source>
</evidence>
<keyword evidence="12" id="KW-0479">Metal-binding</keyword>
<dbReference type="Proteomes" id="UP000297535">
    <property type="component" value="Unassembled WGS sequence"/>
</dbReference>
<keyword evidence="6 12" id="KW-0915">Sodium</keyword>
<dbReference type="EMBL" id="SRLB01000063">
    <property type="protein sequence ID" value="TGD92275.1"/>
    <property type="molecule type" value="Genomic_DNA"/>
</dbReference>
<reference evidence="13 14" key="1">
    <citation type="submission" date="2019-04" db="EMBL/GenBank/DDBJ databases">
        <authorList>
            <person name="Feng G."/>
            <person name="Zhu H."/>
        </authorList>
    </citation>
    <scope>NUCLEOTIDE SEQUENCE [LARGE SCALE GENOMIC DNA]</scope>
    <source>
        <strain evidence="13 14">6HR-1</strain>
    </source>
</reference>
<dbReference type="OrthoDB" id="9806299at2"/>
<gene>
    <name evidence="12 13" type="primary">crcB</name>
    <name evidence="12" type="synonym">fluC</name>
    <name evidence="13" type="ORF">EU555_34935</name>
</gene>
<organism evidence="13 14">
    <name type="scientific">Methylobacterium nonmethylotrophicum</name>
    <dbReference type="NCBI Taxonomy" id="1141884"/>
    <lineage>
        <taxon>Bacteria</taxon>
        <taxon>Pseudomonadati</taxon>
        <taxon>Pseudomonadota</taxon>
        <taxon>Alphaproteobacteria</taxon>
        <taxon>Hyphomicrobiales</taxon>
        <taxon>Methylobacteriaceae</taxon>
        <taxon>Methylobacterium</taxon>
    </lineage>
</organism>
<feature type="binding site" evidence="12">
    <location>
        <position position="81"/>
    </location>
    <ligand>
        <name>Na(+)</name>
        <dbReference type="ChEBI" id="CHEBI:29101"/>
        <note>structural</note>
    </ligand>
</feature>
<evidence type="ECO:0000256" key="5">
    <source>
        <dbReference type="ARBA" id="ARBA00022989"/>
    </source>
</evidence>
<dbReference type="PANTHER" id="PTHR28259:SF1">
    <property type="entry name" value="FLUORIDE EXPORT PROTEIN 1-RELATED"/>
    <property type="match status" value="1"/>
</dbReference>
<dbReference type="RefSeq" id="WP_135419903.1">
    <property type="nucleotide sequence ID" value="NZ_SRLB01000063.1"/>
</dbReference>
<feature type="transmembrane region" description="Helical" evidence="12">
    <location>
        <begin position="70"/>
        <end position="91"/>
    </location>
</feature>
<dbReference type="PANTHER" id="PTHR28259">
    <property type="entry name" value="FLUORIDE EXPORT PROTEIN 1-RELATED"/>
    <property type="match status" value="1"/>
</dbReference>
<evidence type="ECO:0000256" key="3">
    <source>
        <dbReference type="ARBA" id="ARBA00022519"/>
    </source>
</evidence>
<feature type="transmembrane region" description="Helical" evidence="12">
    <location>
        <begin position="103"/>
        <end position="124"/>
    </location>
</feature>
<comment type="catalytic activity">
    <reaction evidence="11">
        <text>fluoride(in) = fluoride(out)</text>
        <dbReference type="Rhea" id="RHEA:76159"/>
        <dbReference type="ChEBI" id="CHEBI:17051"/>
    </reaction>
    <physiologicalReaction direction="left-to-right" evidence="11">
        <dbReference type="Rhea" id="RHEA:76160"/>
    </physiologicalReaction>
</comment>
<name>A0A4Z0NEP4_9HYPH</name>
<keyword evidence="4 12" id="KW-0812">Transmembrane</keyword>
<dbReference type="GO" id="GO:0140114">
    <property type="term" value="P:cellular detoxification of fluoride"/>
    <property type="evidence" value="ECO:0007669"/>
    <property type="project" value="UniProtKB-UniRule"/>
</dbReference>
<dbReference type="AlphaFoldDB" id="A0A4Z0NEP4"/>
<feature type="transmembrane region" description="Helical" evidence="12">
    <location>
        <begin position="36"/>
        <end position="58"/>
    </location>
</feature>
<comment type="activity regulation">
    <text evidence="12">Na(+) is not transported, but it plays an essential structural role and its presence is essential for fluoride channel function.</text>
</comment>
<keyword evidence="14" id="KW-1185">Reference proteome</keyword>
<proteinExistence type="inferred from homology"/>
<evidence type="ECO:0000256" key="9">
    <source>
        <dbReference type="ARBA" id="ARBA00023303"/>
    </source>
</evidence>
<keyword evidence="9 12" id="KW-0407">Ion channel</keyword>
<sequence length="144" mass="15118">MSFTSCLVVILGGAIGTFLRYLVSLVALPISRELPWGTIIINISGSFVIGLFGTLTLVSGRFPVAENWRLFVMIGLCGGYTTFSSFSLQTLDLLRSGATMRAALNIGLSVLLCIAAVALGHWIAAQLNGGAVAVAQLPIEEDAS</sequence>
<dbReference type="NCBIfam" id="NF010802">
    <property type="entry name" value="PRK14206.1"/>
    <property type="match status" value="1"/>
</dbReference>
<evidence type="ECO:0000313" key="13">
    <source>
        <dbReference type="EMBL" id="TGD92275.1"/>
    </source>
</evidence>
<dbReference type="Pfam" id="PF02537">
    <property type="entry name" value="CRCB"/>
    <property type="match status" value="1"/>
</dbReference>
<keyword evidence="5 12" id="KW-1133">Transmembrane helix</keyword>
<comment type="function">
    <text evidence="12">Fluoride-specific ion channel. Important for reducing fluoride concentration in the cell, thus reducing its toxicity.</text>
</comment>
<evidence type="ECO:0000256" key="10">
    <source>
        <dbReference type="ARBA" id="ARBA00035120"/>
    </source>
</evidence>
<dbReference type="GO" id="GO:0062054">
    <property type="term" value="F:fluoride channel activity"/>
    <property type="evidence" value="ECO:0007669"/>
    <property type="project" value="UniProtKB-UniRule"/>
</dbReference>
<evidence type="ECO:0000256" key="8">
    <source>
        <dbReference type="ARBA" id="ARBA00023136"/>
    </source>
</evidence>
<keyword evidence="8 12" id="KW-0472">Membrane</keyword>
<comment type="subcellular location">
    <subcellularLocation>
        <location evidence="1 12">Cell membrane</location>
        <topology evidence="1 12">Multi-pass membrane protein</topology>
    </subcellularLocation>
</comment>
<accession>A0A4Z0NEP4</accession>
<keyword evidence="7 12" id="KW-0406">Ion transport</keyword>
<evidence type="ECO:0000256" key="12">
    <source>
        <dbReference type="HAMAP-Rule" id="MF_00454"/>
    </source>
</evidence>
<feature type="transmembrane region" description="Helical" evidence="12">
    <location>
        <begin position="7"/>
        <end position="30"/>
    </location>
</feature>
<dbReference type="GO" id="GO:0005886">
    <property type="term" value="C:plasma membrane"/>
    <property type="evidence" value="ECO:0007669"/>
    <property type="project" value="UniProtKB-SubCell"/>
</dbReference>
<evidence type="ECO:0000313" key="14">
    <source>
        <dbReference type="Proteomes" id="UP000297535"/>
    </source>
</evidence>
<evidence type="ECO:0000256" key="11">
    <source>
        <dbReference type="ARBA" id="ARBA00035585"/>
    </source>
</evidence>
<keyword evidence="12" id="KW-0813">Transport</keyword>
<keyword evidence="2 12" id="KW-1003">Cell membrane</keyword>
<evidence type="ECO:0000256" key="2">
    <source>
        <dbReference type="ARBA" id="ARBA00022475"/>
    </source>
</evidence>
<dbReference type="InterPro" id="IPR003691">
    <property type="entry name" value="FluC"/>
</dbReference>
<keyword evidence="3" id="KW-0997">Cell inner membrane</keyword>